<evidence type="ECO:0000313" key="2">
    <source>
        <dbReference type="Proteomes" id="UP000245626"/>
    </source>
</evidence>
<dbReference type="EMBL" id="KZ820259">
    <property type="protein sequence ID" value="PWN48154.1"/>
    <property type="molecule type" value="Genomic_DNA"/>
</dbReference>
<gene>
    <name evidence="1" type="ORF">IE53DRAFT_370857</name>
</gene>
<name>A0ACD0NQS1_9BASI</name>
<accession>A0ACD0NQS1</accession>
<dbReference type="Proteomes" id="UP000245626">
    <property type="component" value="Unassembled WGS sequence"/>
</dbReference>
<sequence length="3972" mass="435559">MSSSTTTASSAQVGAKPKISTIPDDALAVVGISCRVPGATSPQGLWENILAKKDLRKKMPKERFNVEAFYHPKGINKGTTNATYGYFLDQDLGQFDAPFFNLSRKEAEAMDPQHRLSLELVYEALEDASLTLEDVAGTNTSVFAGAFTNDYSILSNRDTIDYRQYVATGNTACLQANRVSFFYDLHGPSLTLDTACSSSMVGFHLGAETIRSGNSEMSIIIGSALHYDPTFFINVTDLGMLSADGRCRAWDKKGSGYVRGEGVCVAVLKNAHAAMRDGDPIRAIIRGTGSNHDGTKQGITMPNQRAQEELIRSTFRRAKLPYQAIQFFEAHGTGTQAGDPRETEAIGRVFGPGRDEPLVIGSVKTNIGHLEGASGLAGLFKVIKSLENGKIAPNMHFEEPNPNVKFDEWKLRVPTQLEDWPAVKDDGPRMACINSFGFGGANAHVIVQETPAQEAARKGLLIEAAPQPSAEALSGIEAPQLLVISGHSEASAKANAEKIADYLEKHGEEKRIRLKDIAASLSSKRNFHKFRGFVIASDLGQAIDGLRNLSNWTSKGSRIQRKKSRVGFVFTGQGAQHATMGRQLIHSSPLFRQVLERFDKELQNSVEPEIRPEWSVVEELLKDPAESRIKETQFSQPLCTAIQMATVEQLRAWGLEPDATVGHSSGEVAAAYAAGILSFRDAALVAYLRGYYMGSQSSIAGVEKVPGGMMAVGLTEREARKEIEPKFAGKITVACINSATSMTLAGDLDALAELKTILDGRKVFARQLQVAQAFHSHHMLPLAPGYLDALTRHGIQPRAPTASMFSSVTARKADWKKMDAAYWVKNMVSSVRFEPALIGTLLDETEQPQLDFLVEIGPHPALKGPCKQVMTAVKCELPYAASLARGTPDHEALLATLGNLWAQGARLENLLASTSVTSLPAEGWSVELADPGKRSSEIPSYAWDHDHYWFENRSTRNYRQRPYRHNLLGHPVETSIETVPRWRNYLRLSELPWLEDHKIQDRIIFPGSGYIALAIEGASKHWVHQLGRPSPASFVLENIAIKSALELSHNQPTEIMLEMRMTSGIMGSGYDFSVFSFAYDSGRCVEHCTGSVKLRVKNWDPLWNQDIVPTVLSVNEKGALDRIENSMSYYERLTDLGLQYGPNFRLLKGQIECGPGGAKGLLSAGSLPDLMESGLDRLHIHPAYLDSVFHILFSALEVKLGKRLTESFIPTILRKLTVSDNLVEELLAGRESIVHAFTELKSSRVIDASIDVFASQGNGEVGKVLLSMEGLECTAVGGRSNVPRTLLFRVRNAPSFDLLDEESAANLSEYYRGLSGMVDMLAHQQSCSILAAISQVASLDAILSRLGGANGVRRRFSHLDILPVAGSEAARHWEEESNRAAATESYQGLVSFIDQMTDSKYDLVVLEGSGDSPADVSTLVEERGTVITVGEDAKTWNGLDQLKKQFQLDGLGVWREQDAVRMPSKQITIIMSDKPSKPALEVAGFIEKHCNGDCRRITMDQVSELGDSARMIVSLAGIDTAFLTKTGTEEDKKEFVAFQKSILINGRNVVWLCPGFSLEATNPEQALLVGMARSVRAEAPGLRFVAYDCPLPGVGFNAAKVANRTISLLTEEVEEEEVSERSHDHVALVPRAVAEDELNARLPNGYGRKVKHEVLKKMETEARCLDFQTPGRWNSMVWQPFNYDPKKLGGDQVQIRVHATEISGRDAKASFESNGQRKMGDRCVGVVSKASPGGLEVGDEVVALIPHKGTFQTVVQTWSRLCHKVSGTQEYKAAFCSNIQSLTLNLVAFKDIARVSVGETALIQLSAEGVSPASIRLAEMLGLRPIVVIESDVQRKQLIERLALREEQILDIRARDFVAKVKEATNGSGADVLLSAPSANSNVGKLAECLARFGRHVEMGSFVDQNAVSDKVSKKGGKLQSRLDLASLYQDDRELLASRFTEACQLLTKNDQTLLIAPTLVPASQAPIMMAKHSVGEEAWPTVVRLDDPTDQVPVLPELFFGNDDLFDPSKTYLLVGGLGGLGRSLATWLIRRGARKLCFMSRSGDSRPEAKALVEWLRNRLDDVTVDVIKADISDYAQVLRSLQGIKTELAGIFHAATILRDSPLESMTYDQWQDSLLSKAVGAKNLHNATIELGILLDQFVCFSSAAAIMGSRAQANYVAANTYLDALVQHRRANGLVGTSINAGMIVGVGLVAEDQGLRAIMDRLGFDPVNEEELIFQVENAVRESKPDSTVYEDGVEHHSTACGINLRRSDVYWAGRSKLRVFYKNNDEAGASGKGAVVKLSKVLRQLTDESQRTQALQESFLDKLSSTFGVEKSKIDVGSPLASYGLDSLVAVDLRNWFLQQAEVDVALFDVLGASSILALIQKAAGMVQAVSAADKGAAAAGAEGAGAEVQASKKEQGGVAPIPTDQMRLVEEVPMSFGQERIWTLNNLTEDASKLNLLIVNHVSGNPDPETVEKAAKELQRRNQILRSAFFEGEDCSVMQVMEECNTTVPLIDLSQYEDGYARLDEHIKEMRSKPLDIEEGETHRWLLAKMGEGKWEFALVIHHIVCDAGSTKSFVDQISAIYDCLRTGGDLSSVPMPKVQFGDFSLWERKQMASVEMEPHLDFWRKNLADVSATSKLLPMATVQERPAVQGSQRNVIYSRVSEASMNRMRKVCDRVGVTPFHFFLASLRTFIYRYTGEKDLTFLMIDGTRVHPDIADAIGLFVNLSPLRCNMDLDGANFEDVLEKIRNISIDSLSHREAPFEVILREAKILPTRAHFPLSQILVNYQVYGRYPGNEFHDFKIDDVTSDDISQPVDLSFEAVQESDGLALRLDYSSDLYGDAEAMQRFLDNFAVFISDVSRDHRQPIEEISACSEKELEYQKTNCWNLATDDVDPFEGRSVADQILSHAKSTPDACALVSSDGKRLTYGQLARKAQGLAKKITETQNDHGKVAIISSPSAGMIVAMIASHLSGNGFVVLDPMFAHDRLSLMLEDSNAHTLLHEDVILSTAAGPWIEGQQSKRDNPTKILGFSFDAIKEQEPSKGASCPIKKEDPFYMIYTSGSTGKPKGVLLTQDNTREMLSSIQLTFQLGPNDVFLNQTTASWDISMVQIFAPLCAGATVAVADRETRTDPALLAKFVVEQGVTCTFATPTEYAYLMENAGEKMKEIKDYRLCIFAGERLPARLVTQVYDHFQKAPSVINAWAPSETTVQTTIGYIPRPAQVDQDITIGKPLRHCRHYVCDSTMKPVPVGTWGEICVGGPQVGNYLNRPHANQVTFPENPFASAQDLVRGWTRMCRTGDKGKFDHEGNLAYGGRISGDLQIKLRGIRIDLGEIETNLKSSKSETGSSLLSQVAVAARPIDNAEAKGAGSHSLTDARQLVAFVVPREAQQTKEAKQALARALNDSIAPKLNAYMLPSCYHFVEKLPSTAGGKLYRSALQDMAIEPIFPSAASGESNGDEAAVPKTKVDRSLVATVNDVAEEITKMFKATLKLHENAPVTHRSNFFELGGNSLLLVRLQSRIKRKFGTQLKIATIFQDPRPASLAALLLGEALGSSKAAGSEATSKASDPVNVAASEINYEAELSLVDGPRFRAAKSSERGAGPRNVLFVGADSYIGIHMLESLLKAGSGQFGTVFLLGLKTQSSVESVVSLAKQWKLDLAEDDLKRLSPVKGTLDQPGLGLKDGGFDELANQVGEIFHCGSEISLLKGYDNLRPSNVLGTLELIALAAKASEHGIVPINYMSSWSTLHIQNWKAVTRLDGKDGELIQSAAAPLHFVPERSNDYGYFKTRWVAEMLLYRAAKEANHSIKVFRSSAAIANRRTKVPEPHSDYIRSLVEDMVKTGEVPHLHEANVVDLIPVDYITDGMVELSISSRRNEKPSSSDYFHLSNPQPMTFQELKDQMHLIRPDGAKGRSIDSDQWFDKLERQSTTTHDRLRVSIGKSYVSKGHAMHRLDTVGTTELLSSASSCPPVTASFIRDVVYPRSAN</sequence>
<organism evidence="1 2">
    <name type="scientific">Violaceomyces palustris</name>
    <dbReference type="NCBI Taxonomy" id="1673888"/>
    <lineage>
        <taxon>Eukaryota</taxon>
        <taxon>Fungi</taxon>
        <taxon>Dikarya</taxon>
        <taxon>Basidiomycota</taxon>
        <taxon>Ustilaginomycotina</taxon>
        <taxon>Ustilaginomycetes</taxon>
        <taxon>Violaceomycetales</taxon>
        <taxon>Violaceomycetaceae</taxon>
        <taxon>Violaceomyces</taxon>
    </lineage>
</organism>
<evidence type="ECO:0000313" key="1">
    <source>
        <dbReference type="EMBL" id="PWN48154.1"/>
    </source>
</evidence>
<reference evidence="1 2" key="1">
    <citation type="journal article" date="2018" name="Mol. Biol. Evol.">
        <title>Broad Genomic Sampling Reveals a Smut Pathogenic Ancestry of the Fungal Clade Ustilaginomycotina.</title>
        <authorList>
            <person name="Kijpornyongpan T."/>
            <person name="Mondo S.J."/>
            <person name="Barry K."/>
            <person name="Sandor L."/>
            <person name="Lee J."/>
            <person name="Lipzen A."/>
            <person name="Pangilinan J."/>
            <person name="LaButti K."/>
            <person name="Hainaut M."/>
            <person name="Henrissat B."/>
            <person name="Grigoriev I.V."/>
            <person name="Spatafora J.W."/>
            <person name="Aime M.C."/>
        </authorList>
    </citation>
    <scope>NUCLEOTIDE SEQUENCE [LARGE SCALE GENOMIC DNA]</scope>
    <source>
        <strain evidence="1 2">SA 807</strain>
    </source>
</reference>
<proteinExistence type="predicted"/>
<protein>
    <submittedName>
        <fullName evidence="1">Uncharacterized protein</fullName>
    </submittedName>
</protein>
<keyword evidence="2" id="KW-1185">Reference proteome</keyword>